<dbReference type="Proteomes" id="UP000007059">
    <property type="component" value="Chromosome"/>
</dbReference>
<organism evidence="2 3">
    <name type="scientific">Faecalibacterium prausnitzii SL3/3</name>
    <dbReference type="NCBI Taxonomy" id="657322"/>
    <lineage>
        <taxon>Bacteria</taxon>
        <taxon>Bacillati</taxon>
        <taxon>Bacillota</taxon>
        <taxon>Clostridia</taxon>
        <taxon>Eubacteriales</taxon>
        <taxon>Oscillospiraceae</taxon>
        <taxon>Faecalibacterium</taxon>
    </lineage>
</organism>
<protein>
    <submittedName>
        <fullName evidence="2">Uncharacterized protein</fullName>
    </submittedName>
</protein>
<dbReference type="AlphaFoldDB" id="D4KC67"/>
<dbReference type="EMBL" id="FP929046">
    <property type="protein sequence ID" value="CBL02430.1"/>
    <property type="molecule type" value="Genomic_DNA"/>
</dbReference>
<dbReference type="HOGENOM" id="CLU_975730_0_0_9"/>
<dbReference type="RefSeq" id="WP_015537951.1">
    <property type="nucleotide sequence ID" value="NC_021020.1"/>
</dbReference>
<sequence length="285" mass="31650">MSNLSNVCLSIRSSNNKTSTARGYASNGKALVSFTNKGGVNTLKAYPKADKVPSYLLMDEKEYTAYGNAIKYVYNSACHVNASTTNKEDESIIKVYTTDFHSCLSDLATIVFGDTFSMQEYPSFGTEVLAIAKTYLTTTMDGDVSPANLPINRFVKALEPMLLSVAAHSVFLKDYERDYNLACKRCNSRINKATAQLDKAQAEYDKALSELDKAKEQIVKDKSDNTIKASTKKTHENNLEKAQKEFDAKKSVLDTIKNTINTWTIKLADAQKTFEQAKAEDEKNS</sequence>
<reference evidence="2 3" key="1">
    <citation type="submission" date="2010-03" db="EMBL/GenBank/DDBJ databases">
        <title>The genome sequence of Faecalibacterium prausnitzii SL3/3.</title>
        <authorList>
            <consortium name="metaHIT consortium -- http://www.metahit.eu/"/>
            <person name="Pajon A."/>
            <person name="Turner K."/>
            <person name="Parkhill J."/>
            <person name="Duncan S."/>
            <person name="Flint H."/>
        </authorList>
    </citation>
    <scope>NUCLEOTIDE SEQUENCE [LARGE SCALE GENOMIC DNA]</scope>
    <source>
        <strain evidence="2 3">SL3/3</strain>
    </source>
</reference>
<evidence type="ECO:0000313" key="2">
    <source>
        <dbReference type="EMBL" id="CBL02430.1"/>
    </source>
</evidence>
<keyword evidence="1" id="KW-0175">Coiled coil</keyword>
<gene>
    <name evidence="2" type="ORF">FPR_22480</name>
</gene>
<evidence type="ECO:0000313" key="3">
    <source>
        <dbReference type="Proteomes" id="UP000007059"/>
    </source>
</evidence>
<name>D4KC67_9FIRM</name>
<accession>D4KC67</accession>
<dbReference type="KEGG" id="fpa:FPR_22480"/>
<evidence type="ECO:0000256" key="1">
    <source>
        <dbReference type="SAM" id="Coils"/>
    </source>
</evidence>
<dbReference type="PATRIC" id="fig|657322.3.peg.2163"/>
<reference evidence="2 3" key="2">
    <citation type="submission" date="2010-03" db="EMBL/GenBank/DDBJ databases">
        <authorList>
            <person name="Pajon A."/>
        </authorList>
    </citation>
    <scope>NUCLEOTIDE SEQUENCE [LARGE SCALE GENOMIC DNA]</scope>
    <source>
        <strain evidence="2 3">SL3/3</strain>
    </source>
</reference>
<proteinExistence type="predicted"/>
<feature type="coiled-coil region" evidence="1">
    <location>
        <begin position="183"/>
        <end position="280"/>
    </location>
</feature>